<gene>
    <name evidence="1" type="ORF">D3875_20800</name>
</gene>
<organism evidence="1 2">
    <name type="scientific">Deinococcus cavernae</name>
    <dbReference type="NCBI Taxonomy" id="2320857"/>
    <lineage>
        <taxon>Bacteria</taxon>
        <taxon>Thermotogati</taxon>
        <taxon>Deinococcota</taxon>
        <taxon>Deinococci</taxon>
        <taxon>Deinococcales</taxon>
        <taxon>Deinococcaceae</taxon>
        <taxon>Deinococcus</taxon>
    </lineage>
</organism>
<proteinExistence type="predicted"/>
<sequence>MARGRHGGAQGLLYLHDSVVAMTEACGHSGRITPRVIGIPRKEIVRTSLLPAALRAAVPALAMGVARCS</sequence>
<comment type="caution">
    <text evidence="1">The sequence shown here is derived from an EMBL/GenBank/DDBJ whole genome shotgun (WGS) entry which is preliminary data.</text>
</comment>
<dbReference type="AlphaFoldDB" id="A0A418V146"/>
<name>A0A418V146_9DEIO</name>
<keyword evidence="2" id="KW-1185">Reference proteome</keyword>
<protein>
    <submittedName>
        <fullName evidence="1">Uncharacterized protein</fullName>
    </submittedName>
</protein>
<evidence type="ECO:0000313" key="1">
    <source>
        <dbReference type="EMBL" id="RJF69555.1"/>
    </source>
</evidence>
<dbReference type="RefSeq" id="WP_119766707.1">
    <property type="nucleotide sequence ID" value="NZ_QYUJ01000025.1"/>
</dbReference>
<dbReference type="Proteomes" id="UP000286287">
    <property type="component" value="Unassembled WGS sequence"/>
</dbReference>
<accession>A0A418V146</accession>
<dbReference type="EMBL" id="QYUJ01000025">
    <property type="protein sequence ID" value="RJF69555.1"/>
    <property type="molecule type" value="Genomic_DNA"/>
</dbReference>
<reference evidence="1 2" key="1">
    <citation type="submission" date="2018-09" db="EMBL/GenBank/DDBJ databases">
        <authorList>
            <person name="Zhu H."/>
        </authorList>
    </citation>
    <scope>NUCLEOTIDE SEQUENCE [LARGE SCALE GENOMIC DNA]</scope>
    <source>
        <strain evidence="1 2">K2S05-167</strain>
    </source>
</reference>
<evidence type="ECO:0000313" key="2">
    <source>
        <dbReference type="Proteomes" id="UP000286287"/>
    </source>
</evidence>